<sequence>MLRKRGDENPVRTGVPVTLRGAVRAGVLGLIIAGGGMLGGCESELTDAQYVARAKELAQKGDLRASAIELKNALRSNPNNAEARWLLGNLYLSVGDGVNAEKELRRAIELKVSPVAVALPLAKALFQQEAYRKLIDTMPIVDGISRAERTEWLVLRGRALLSLGEADKARAEIAKAVSEDPGAAQTLLGQGLLAFLSGDLRAAKEWTAKAVAKDPGLAEAWTLNGDVLFVENAQDEAIKAYTKAIESRRLNLLDYVKRAQAYLELNRLDEAKADIDHVLKLSPRSPDARFLQGALAYRQDRLEEAQGALEEVIRARPDYAMAQMYLGMTLLRRDARQQAEVYLSQAAARLPNVFEPAFALATLYVGNGDFAKAEARLQPFAAQRANDPHFLALRGDVYLRQNKVGPAVQDLGKVATLQPQSARAHQMYGLALIAAGKRDEGLQELERAVALDPKLRTADVAMISTHLRAKEYDKALEAAQRWRQREPGDAAALNAIGRIQYLRGEQQAAREAFTQASQEAPDDLFATRSLAMLDVQGGDIEAARKRVEAFIAREPDNLRALLDMAGLEASSGRVDAAADWLRKAMAAHPQAPQPRAMLATYLVERGQAEQAIALLKDPAAGNHDNDPAFLQSLAEAQLAAGQAANAAVVLERVQSLRPDSARVAYLLARAYAASGDRERARASLQRALKIEPGNVLASAALSRMFAVDGKTAEALAVLDEAQRVHPESNELQAQRGALEASFGDPKAAVATLTKVFESTPTPALAIQLARAHLRAGAMPQGIKVLEDWVAQHPGDTPVYRELSEFYVAANREADAAAMLKRVIDGGNDSPLLLNNLAWLLRKSDPKQGLAYAQRAADQAPNVPVVMDTYGVLLLDNGEVERAVKVLGEVVRLSPGSVSSRLNYARALARQGEKARAESVLKAARPSGPQADAQRAEIEKLRQEIARP</sequence>
<gene>
    <name evidence="5" type="ORF">EV699_12146</name>
</gene>
<dbReference type="Pfam" id="PF14559">
    <property type="entry name" value="TPR_19"/>
    <property type="match status" value="3"/>
</dbReference>
<evidence type="ECO:0000256" key="4">
    <source>
        <dbReference type="SAM" id="MobiDB-lite"/>
    </source>
</evidence>
<keyword evidence="5" id="KW-0449">Lipoprotein</keyword>
<dbReference type="InterPro" id="IPR014266">
    <property type="entry name" value="PEP-CTERM_TPR_PrsT"/>
</dbReference>
<dbReference type="InterPro" id="IPR011990">
    <property type="entry name" value="TPR-like_helical_dom_sf"/>
</dbReference>
<dbReference type="EMBL" id="SLWY01000021">
    <property type="protein sequence ID" value="TCO78933.1"/>
    <property type="molecule type" value="Genomic_DNA"/>
</dbReference>
<dbReference type="RefSeq" id="WP_132544936.1">
    <property type="nucleotide sequence ID" value="NZ_SLWY01000021.1"/>
</dbReference>
<reference evidence="5 6" key="1">
    <citation type="submission" date="2019-03" db="EMBL/GenBank/DDBJ databases">
        <title>Genomic Encyclopedia of Type Strains, Phase IV (KMG-IV): sequencing the most valuable type-strain genomes for metagenomic binning, comparative biology and taxonomic classification.</title>
        <authorList>
            <person name="Goeker M."/>
        </authorList>
    </citation>
    <scope>NUCLEOTIDE SEQUENCE [LARGE SCALE GENOMIC DNA]</scope>
    <source>
        <strain evidence="5 6">DSM 25287</strain>
    </source>
</reference>
<dbReference type="InterPro" id="IPR019734">
    <property type="entry name" value="TPR_rpt"/>
</dbReference>
<feature type="repeat" description="TPR" evidence="3">
    <location>
        <begin position="490"/>
        <end position="523"/>
    </location>
</feature>
<dbReference type="PANTHER" id="PTHR45586:SF1">
    <property type="entry name" value="LIPOPOLYSACCHARIDE ASSEMBLY PROTEIN B"/>
    <property type="match status" value="1"/>
</dbReference>
<evidence type="ECO:0000256" key="1">
    <source>
        <dbReference type="ARBA" id="ARBA00022737"/>
    </source>
</evidence>
<dbReference type="SMART" id="SM00028">
    <property type="entry name" value="TPR"/>
    <property type="match status" value="16"/>
</dbReference>
<keyword evidence="1" id="KW-0677">Repeat</keyword>
<proteinExistence type="predicted"/>
<dbReference type="PANTHER" id="PTHR45586">
    <property type="entry name" value="TPR REPEAT-CONTAINING PROTEIN PA4667"/>
    <property type="match status" value="1"/>
</dbReference>
<dbReference type="Pfam" id="PF13181">
    <property type="entry name" value="TPR_8"/>
    <property type="match status" value="1"/>
</dbReference>
<accession>A0A4R2KYA1</accession>
<comment type="caution">
    <text evidence="5">The sequence shown here is derived from an EMBL/GenBank/DDBJ whole genome shotgun (WGS) entry which is preliminary data.</text>
</comment>
<dbReference type="AlphaFoldDB" id="A0A4R2KYA1"/>
<protein>
    <submittedName>
        <fullName evidence="5">Putative PEP-CTERM system TPR-repeat lipoprotein</fullName>
    </submittedName>
</protein>
<organism evidence="5 6">
    <name type="scientific">Plasticicumulans lactativorans</name>
    <dbReference type="NCBI Taxonomy" id="1133106"/>
    <lineage>
        <taxon>Bacteria</taxon>
        <taxon>Pseudomonadati</taxon>
        <taxon>Pseudomonadota</taxon>
        <taxon>Gammaproteobacteria</taxon>
        <taxon>Candidatus Competibacteraceae</taxon>
        <taxon>Plasticicumulans</taxon>
    </lineage>
</organism>
<evidence type="ECO:0000313" key="5">
    <source>
        <dbReference type="EMBL" id="TCO78933.1"/>
    </source>
</evidence>
<dbReference type="InterPro" id="IPR051012">
    <property type="entry name" value="CellSynth/LPSAsmb/PSIAsmb"/>
</dbReference>
<dbReference type="Proteomes" id="UP000295765">
    <property type="component" value="Unassembled WGS sequence"/>
</dbReference>
<feature type="repeat" description="TPR" evidence="3">
    <location>
        <begin position="661"/>
        <end position="694"/>
    </location>
</feature>
<name>A0A4R2KYA1_9GAMM</name>
<dbReference type="SUPFAM" id="SSF81901">
    <property type="entry name" value="HCP-like"/>
    <property type="match status" value="1"/>
</dbReference>
<dbReference type="SUPFAM" id="SSF48452">
    <property type="entry name" value="TPR-like"/>
    <property type="match status" value="3"/>
</dbReference>
<feature type="repeat" description="TPR" evidence="3">
    <location>
        <begin position="422"/>
        <end position="455"/>
    </location>
</feature>
<feature type="compositionally biased region" description="Basic and acidic residues" evidence="4">
    <location>
        <begin position="933"/>
        <end position="947"/>
    </location>
</feature>
<dbReference type="Pfam" id="PF13432">
    <property type="entry name" value="TPR_16"/>
    <property type="match status" value="5"/>
</dbReference>
<evidence type="ECO:0000256" key="3">
    <source>
        <dbReference type="PROSITE-ProRule" id="PRU00339"/>
    </source>
</evidence>
<dbReference type="Gene3D" id="1.25.40.10">
    <property type="entry name" value="Tetratricopeptide repeat domain"/>
    <property type="match status" value="5"/>
</dbReference>
<feature type="region of interest" description="Disordered" evidence="4">
    <location>
        <begin position="918"/>
        <end position="947"/>
    </location>
</feature>
<keyword evidence="6" id="KW-1185">Reference proteome</keyword>
<evidence type="ECO:0000313" key="6">
    <source>
        <dbReference type="Proteomes" id="UP000295765"/>
    </source>
</evidence>
<dbReference type="NCBIfam" id="TIGR02917">
    <property type="entry name" value="PEP_TPR_lipo"/>
    <property type="match status" value="1"/>
</dbReference>
<dbReference type="PROSITE" id="PS50005">
    <property type="entry name" value="TPR"/>
    <property type="match status" value="3"/>
</dbReference>
<keyword evidence="2 3" id="KW-0802">TPR repeat</keyword>
<dbReference type="OrthoDB" id="5959200at2"/>
<evidence type="ECO:0000256" key="2">
    <source>
        <dbReference type="ARBA" id="ARBA00022803"/>
    </source>
</evidence>